<dbReference type="AlphaFoldDB" id="A0A921MNS3"/>
<sequence>MTDRQKQWLIRILLGGLIGIAALIPLGGVFNGLVSGGLIAMGPNPIFRLVSYDLEYLTGSAPLAFAIQLGLYFLMGAVVGLSTLPFADDGPTLVLRSLAHFAATAGTLTVLVVLCGWNWGEFWPVALYLGLLAAVYLLIWLGRWVGWYVEVAAIRQRLGLSPGPSPLKWRETLPYLPFAALMCLVLPMVLRLCESPIPIFSAIYAMLILPAGGFFSGLFLGRRQGFCPLYPVVCALLTLCFVLLARLVSNVADGAMIPIVLCSVLLGNTVGALFRTVKERRMKK</sequence>
<accession>A0A921MNS3</accession>
<dbReference type="Pfam" id="PF11457">
    <property type="entry name" value="DUF3021"/>
    <property type="match status" value="1"/>
</dbReference>
<dbReference type="EMBL" id="DYUC01000095">
    <property type="protein sequence ID" value="HJG87244.1"/>
    <property type="molecule type" value="Genomic_DNA"/>
</dbReference>
<evidence type="ECO:0000256" key="1">
    <source>
        <dbReference type="SAM" id="Phobius"/>
    </source>
</evidence>
<comment type="caution">
    <text evidence="2">The sequence shown here is derived from an EMBL/GenBank/DDBJ whole genome shotgun (WGS) entry which is preliminary data.</text>
</comment>
<feature type="transmembrane region" description="Helical" evidence="1">
    <location>
        <begin position="125"/>
        <end position="151"/>
    </location>
</feature>
<name>A0A921MNS3_9FIRM</name>
<feature type="transmembrane region" description="Helical" evidence="1">
    <location>
        <begin position="98"/>
        <end position="119"/>
    </location>
</feature>
<feature type="transmembrane region" description="Helical" evidence="1">
    <location>
        <begin position="228"/>
        <end position="249"/>
    </location>
</feature>
<gene>
    <name evidence="2" type="ORF">K8V01_09530</name>
</gene>
<keyword evidence="1" id="KW-0472">Membrane</keyword>
<feature type="transmembrane region" description="Helical" evidence="1">
    <location>
        <begin position="12"/>
        <end position="41"/>
    </location>
</feature>
<organism evidence="2 3">
    <name type="scientific">Pseudoflavonifractor capillosus</name>
    <dbReference type="NCBI Taxonomy" id="106588"/>
    <lineage>
        <taxon>Bacteria</taxon>
        <taxon>Bacillati</taxon>
        <taxon>Bacillota</taxon>
        <taxon>Clostridia</taxon>
        <taxon>Eubacteriales</taxon>
        <taxon>Oscillospiraceae</taxon>
        <taxon>Pseudoflavonifractor</taxon>
    </lineage>
</organism>
<dbReference type="Proteomes" id="UP000760668">
    <property type="component" value="Unassembled WGS sequence"/>
</dbReference>
<dbReference type="RefSeq" id="WP_295368043.1">
    <property type="nucleotide sequence ID" value="NZ_DYUC01000095.1"/>
</dbReference>
<feature type="transmembrane region" description="Helical" evidence="1">
    <location>
        <begin position="202"/>
        <end position="221"/>
    </location>
</feature>
<reference evidence="2" key="2">
    <citation type="submission" date="2021-09" db="EMBL/GenBank/DDBJ databases">
        <authorList>
            <person name="Gilroy R."/>
        </authorList>
    </citation>
    <scope>NUCLEOTIDE SEQUENCE</scope>
    <source>
        <strain evidence="2">CHK179-5677</strain>
    </source>
</reference>
<evidence type="ECO:0000313" key="3">
    <source>
        <dbReference type="Proteomes" id="UP000760668"/>
    </source>
</evidence>
<proteinExistence type="predicted"/>
<feature type="transmembrane region" description="Helical" evidence="1">
    <location>
        <begin position="61"/>
        <end position="86"/>
    </location>
</feature>
<dbReference type="InterPro" id="IPR021560">
    <property type="entry name" value="DUF3021"/>
</dbReference>
<evidence type="ECO:0000313" key="2">
    <source>
        <dbReference type="EMBL" id="HJG87244.1"/>
    </source>
</evidence>
<keyword evidence="1" id="KW-1133">Transmembrane helix</keyword>
<keyword evidence="1" id="KW-0812">Transmembrane</keyword>
<feature type="transmembrane region" description="Helical" evidence="1">
    <location>
        <begin position="255"/>
        <end position="274"/>
    </location>
</feature>
<protein>
    <submittedName>
        <fullName evidence="2">DUF3021 domain-containing protein</fullName>
    </submittedName>
</protein>
<reference evidence="2" key="1">
    <citation type="journal article" date="2021" name="PeerJ">
        <title>Extensive microbial diversity within the chicken gut microbiome revealed by metagenomics and culture.</title>
        <authorList>
            <person name="Gilroy R."/>
            <person name="Ravi A."/>
            <person name="Getino M."/>
            <person name="Pursley I."/>
            <person name="Horton D.L."/>
            <person name="Alikhan N.F."/>
            <person name="Baker D."/>
            <person name="Gharbi K."/>
            <person name="Hall N."/>
            <person name="Watson M."/>
            <person name="Adriaenssens E.M."/>
            <person name="Foster-Nyarko E."/>
            <person name="Jarju S."/>
            <person name="Secka A."/>
            <person name="Antonio M."/>
            <person name="Oren A."/>
            <person name="Chaudhuri R.R."/>
            <person name="La Ragione R."/>
            <person name="Hildebrand F."/>
            <person name="Pallen M.J."/>
        </authorList>
    </citation>
    <scope>NUCLEOTIDE SEQUENCE</scope>
    <source>
        <strain evidence="2">CHK179-5677</strain>
    </source>
</reference>
<feature type="transmembrane region" description="Helical" evidence="1">
    <location>
        <begin position="172"/>
        <end position="190"/>
    </location>
</feature>